<keyword evidence="2" id="KW-1185">Reference proteome</keyword>
<dbReference type="EMBL" id="BSXV01002579">
    <property type="protein sequence ID" value="GME96147.1"/>
    <property type="molecule type" value="Genomic_DNA"/>
</dbReference>
<organism evidence="1 2">
    <name type="scientific">Candida boidinii</name>
    <name type="common">Yeast</name>
    <dbReference type="NCBI Taxonomy" id="5477"/>
    <lineage>
        <taxon>Eukaryota</taxon>
        <taxon>Fungi</taxon>
        <taxon>Dikarya</taxon>
        <taxon>Ascomycota</taxon>
        <taxon>Saccharomycotina</taxon>
        <taxon>Pichiomycetes</taxon>
        <taxon>Pichiales</taxon>
        <taxon>Pichiaceae</taxon>
        <taxon>Ogataea</taxon>
        <taxon>Ogataea/Candida clade</taxon>
    </lineage>
</organism>
<name>A0ACB5TWA6_CANBO</name>
<accession>A0ACB5TWA6</accession>
<reference evidence="1" key="1">
    <citation type="submission" date="2023-04" db="EMBL/GenBank/DDBJ databases">
        <title>Candida boidinii NBRC 1967.</title>
        <authorList>
            <person name="Ichikawa N."/>
            <person name="Sato H."/>
            <person name="Tonouchi N."/>
        </authorList>
    </citation>
    <scope>NUCLEOTIDE SEQUENCE</scope>
    <source>
        <strain evidence="1">NBRC 1967</strain>
    </source>
</reference>
<dbReference type="Proteomes" id="UP001165101">
    <property type="component" value="Unassembled WGS sequence"/>
</dbReference>
<gene>
    <name evidence="1" type="ORF">Cboi01_000417100</name>
</gene>
<evidence type="ECO:0000313" key="1">
    <source>
        <dbReference type="EMBL" id="GME96147.1"/>
    </source>
</evidence>
<protein>
    <submittedName>
        <fullName evidence="1">Unnamed protein product</fullName>
    </submittedName>
</protein>
<proteinExistence type="predicted"/>
<comment type="caution">
    <text evidence="1">The sequence shown here is derived from an EMBL/GenBank/DDBJ whole genome shotgun (WGS) entry which is preliminary data.</text>
</comment>
<sequence>MEIISIDSPDKVIDFIIEELCVADKTGLHLEDIYKALRENLGPLDDFYQKLVFSWILKIPGVSVFKGKEEVTNKQQIKQYSKAEIDELLFKIDEDRKSLYLSFVPKSQNIIGEFPYELLRYISKSKSKGITSPELAKQSGQDPRSFTSRLAYLESNNLIKKIPYVDGPVSSNILLQIMLESYLI</sequence>
<evidence type="ECO:0000313" key="2">
    <source>
        <dbReference type="Proteomes" id="UP001165101"/>
    </source>
</evidence>